<dbReference type="Pfam" id="PF00202">
    <property type="entry name" value="Aminotran_3"/>
    <property type="match status" value="1"/>
</dbReference>
<dbReference type="PIRSF" id="PIRSF000521">
    <property type="entry name" value="Transaminase_4ab_Lys_Orn"/>
    <property type="match status" value="1"/>
</dbReference>
<dbReference type="EMBL" id="IACT01006433">
    <property type="protein sequence ID" value="LAC25566.1"/>
    <property type="molecule type" value="mRNA"/>
</dbReference>
<comment type="subcellular location">
    <subcellularLocation>
        <location evidence="2">Mitochondrion</location>
    </subcellularLocation>
</comment>
<dbReference type="PROSITE" id="PS00600">
    <property type="entry name" value="AA_TRANSFER_CLASS_3"/>
    <property type="match status" value="1"/>
</dbReference>
<comment type="catalytic activity">
    <reaction evidence="35">
        <text>N(omega)-methyl-L-arginine + glyoxylate = 5-(3-methylguanidino)-2-oxopentanoate + glycine</text>
        <dbReference type="Rhea" id="RHEA:77323"/>
        <dbReference type="ChEBI" id="CHEBI:36655"/>
        <dbReference type="ChEBI" id="CHEBI:57305"/>
        <dbReference type="ChEBI" id="CHEBI:114953"/>
        <dbReference type="ChEBI" id="CHEBI:197314"/>
    </reaction>
</comment>
<evidence type="ECO:0000256" key="25">
    <source>
        <dbReference type="ARBA" id="ARBA00043798"/>
    </source>
</evidence>
<evidence type="ECO:0000256" key="14">
    <source>
        <dbReference type="ARBA" id="ARBA00041662"/>
    </source>
</evidence>
<dbReference type="Gene3D" id="3.90.1150.10">
    <property type="entry name" value="Aspartate Aminotransferase, domain 1"/>
    <property type="match status" value="1"/>
</dbReference>
<dbReference type="GO" id="GO:0008453">
    <property type="term" value="F:alanine-glyoxylate transaminase activity"/>
    <property type="evidence" value="ECO:0007669"/>
    <property type="project" value="UniProtKB-EC"/>
</dbReference>
<reference evidence="40" key="1">
    <citation type="submission" date="2017-11" db="EMBL/GenBank/DDBJ databases">
        <title>The sensing device of the deep-sea amphipod.</title>
        <authorList>
            <person name="Kobayashi H."/>
            <person name="Nagahama T."/>
            <person name="Arai W."/>
            <person name="Sasagawa Y."/>
            <person name="Umeda M."/>
            <person name="Hayashi T."/>
            <person name="Nikaido I."/>
            <person name="Watanabe H."/>
            <person name="Oguri K."/>
            <person name="Kitazato H."/>
            <person name="Fujioka K."/>
            <person name="Kido Y."/>
            <person name="Takami H."/>
        </authorList>
    </citation>
    <scope>NUCLEOTIDE SEQUENCE</scope>
    <source>
        <tissue evidence="40">Whole body</tissue>
    </source>
</reference>
<protein>
    <recommendedName>
        <fullName evidence="13">Alanine--glyoxylate aminotransferase 2, mitochondrial</fullName>
        <ecNumber evidence="28">2.6.1.18</ecNumber>
        <ecNumber evidence="12">2.6.1.40</ecNumber>
        <ecNumber evidence="5">2.6.1.44</ecNumber>
    </recommendedName>
    <alternativeName>
        <fullName evidence="14">(R)-3-amino-2-methylpropionate--pyruvate transaminase</fullName>
    </alternativeName>
    <alternativeName>
        <fullName evidence="16">Beta-ALAAT II</fullName>
    </alternativeName>
    <alternativeName>
        <fullName evidence="17">Beta-alanine-pyruvate aminotransferase</fullName>
    </alternativeName>
    <alternativeName>
        <fullName evidence="30">D-3-aminoisobutyrate-pyruvate aminotransferase</fullName>
    </alternativeName>
    <alternativeName>
        <fullName evidence="15">D-AIBAT</fullName>
    </alternativeName>
    <alternativeName>
        <fullName evidence="29">D-beta-aminoisobutyrate-pyruvate aminotransferase</fullName>
    </alternativeName>
</protein>
<dbReference type="GO" id="GO:0030170">
    <property type="term" value="F:pyridoxal phosphate binding"/>
    <property type="evidence" value="ECO:0007669"/>
    <property type="project" value="InterPro"/>
</dbReference>
<evidence type="ECO:0000256" key="36">
    <source>
        <dbReference type="ARBA" id="ARBA00048916"/>
    </source>
</evidence>
<evidence type="ECO:0000256" key="33">
    <source>
        <dbReference type="ARBA" id="ARBA00048500"/>
    </source>
</evidence>
<keyword evidence="6 40" id="KW-0032">Aminotransferase</keyword>
<evidence type="ECO:0000256" key="4">
    <source>
        <dbReference type="ARBA" id="ARBA00011881"/>
    </source>
</evidence>
<comment type="catalytic activity">
    <reaction evidence="36">
        <text>oxaloacetate + L-alanine = L-aspartate + pyruvate</text>
        <dbReference type="Rhea" id="RHEA:77347"/>
        <dbReference type="ChEBI" id="CHEBI:15361"/>
        <dbReference type="ChEBI" id="CHEBI:16452"/>
        <dbReference type="ChEBI" id="CHEBI:29991"/>
        <dbReference type="ChEBI" id="CHEBI:57972"/>
    </reaction>
</comment>
<evidence type="ECO:0000256" key="27">
    <source>
        <dbReference type="ARBA" id="ARBA00043826"/>
    </source>
</evidence>
<keyword evidence="8 39" id="KW-0663">Pyridoxal phosphate</keyword>
<evidence type="ECO:0000256" key="23">
    <source>
        <dbReference type="ARBA" id="ARBA00043758"/>
    </source>
</evidence>
<evidence type="ECO:0000256" key="8">
    <source>
        <dbReference type="ARBA" id="ARBA00022898"/>
    </source>
</evidence>
<dbReference type="AlphaFoldDB" id="A0A6A7G3V5"/>
<evidence type="ECO:0000256" key="19">
    <source>
        <dbReference type="ARBA" id="ARBA00043679"/>
    </source>
</evidence>
<comment type="catalytic activity">
    <reaction evidence="11">
        <text>glyoxylate + L-alanine = glycine + pyruvate</text>
        <dbReference type="Rhea" id="RHEA:24248"/>
        <dbReference type="ChEBI" id="CHEBI:15361"/>
        <dbReference type="ChEBI" id="CHEBI:36655"/>
        <dbReference type="ChEBI" id="CHEBI:57305"/>
        <dbReference type="ChEBI" id="CHEBI:57972"/>
        <dbReference type="EC" id="2.6.1.44"/>
    </reaction>
    <physiologicalReaction direction="left-to-right" evidence="11">
        <dbReference type="Rhea" id="RHEA:24249"/>
    </physiologicalReaction>
</comment>
<dbReference type="SUPFAM" id="SSF53383">
    <property type="entry name" value="PLP-dependent transferases"/>
    <property type="match status" value="1"/>
</dbReference>
<comment type="subunit">
    <text evidence="4">Homotetramer.</text>
</comment>
<evidence type="ECO:0000313" key="40">
    <source>
        <dbReference type="EMBL" id="LAC25566.1"/>
    </source>
</evidence>
<comment type="catalytic activity">
    <reaction evidence="26">
        <text>3-oxopropanoate + L-alanine = beta-alanine + pyruvate</text>
        <dbReference type="Rhea" id="RHEA:14077"/>
        <dbReference type="ChEBI" id="CHEBI:15361"/>
        <dbReference type="ChEBI" id="CHEBI:33190"/>
        <dbReference type="ChEBI" id="CHEBI:57966"/>
        <dbReference type="ChEBI" id="CHEBI:57972"/>
        <dbReference type="EC" id="2.6.1.18"/>
    </reaction>
    <physiologicalReaction direction="right-to-left" evidence="26">
        <dbReference type="Rhea" id="RHEA:14079"/>
    </physiologicalReaction>
</comment>
<evidence type="ECO:0000256" key="22">
    <source>
        <dbReference type="ARBA" id="ARBA00043751"/>
    </source>
</evidence>
<evidence type="ECO:0000256" key="30">
    <source>
        <dbReference type="ARBA" id="ARBA00044258"/>
    </source>
</evidence>
<evidence type="ECO:0000256" key="37">
    <source>
        <dbReference type="ARBA" id="ARBA00049480"/>
    </source>
</evidence>
<comment type="catalytic activity">
    <reaction evidence="21">
        <text>N(omega),N(omega)-dimethyl-L-arginine + oxaloacetate = 5-(3,3-dimethylguanidino)-2-oxopentanoate + L-aspartate</text>
        <dbReference type="Rhea" id="RHEA:77343"/>
        <dbReference type="ChEBI" id="CHEBI:16452"/>
        <dbReference type="ChEBI" id="CHEBI:29991"/>
        <dbReference type="ChEBI" id="CHEBI:58326"/>
        <dbReference type="ChEBI" id="CHEBI:197301"/>
    </reaction>
</comment>
<evidence type="ECO:0000256" key="16">
    <source>
        <dbReference type="ARBA" id="ARBA00042611"/>
    </source>
</evidence>
<comment type="catalytic activity">
    <reaction evidence="19">
        <text>(2S)-2-aminobutanoate + glyoxylate = 2-oxobutanoate + glycine</text>
        <dbReference type="Rhea" id="RHEA:77339"/>
        <dbReference type="ChEBI" id="CHEBI:16763"/>
        <dbReference type="ChEBI" id="CHEBI:36655"/>
        <dbReference type="ChEBI" id="CHEBI:57305"/>
        <dbReference type="ChEBI" id="CHEBI:74359"/>
    </reaction>
</comment>
<comment type="catalytic activity">
    <reaction evidence="31">
        <text>N(omega),N(omega)-dimethyl-L-arginine + glyoxylate = 5-(3,3-dimethylguanidino)-2-oxopentanoate + glycine</text>
        <dbReference type="Rhea" id="RHEA:77311"/>
        <dbReference type="ChEBI" id="CHEBI:36655"/>
        <dbReference type="ChEBI" id="CHEBI:57305"/>
        <dbReference type="ChEBI" id="CHEBI:58326"/>
        <dbReference type="ChEBI" id="CHEBI:197301"/>
    </reaction>
</comment>
<organism evidence="40">
    <name type="scientific">Hirondellea gigas</name>
    <dbReference type="NCBI Taxonomy" id="1518452"/>
    <lineage>
        <taxon>Eukaryota</taxon>
        <taxon>Metazoa</taxon>
        <taxon>Ecdysozoa</taxon>
        <taxon>Arthropoda</taxon>
        <taxon>Crustacea</taxon>
        <taxon>Multicrustacea</taxon>
        <taxon>Malacostraca</taxon>
        <taxon>Eumalacostraca</taxon>
        <taxon>Peracarida</taxon>
        <taxon>Amphipoda</taxon>
        <taxon>Amphilochidea</taxon>
        <taxon>Lysianassida</taxon>
        <taxon>Lysianassidira</taxon>
        <taxon>Lysianassoidea</taxon>
        <taxon>Lysianassidae</taxon>
        <taxon>Hirondellea</taxon>
    </lineage>
</organism>
<dbReference type="GO" id="GO:0005739">
    <property type="term" value="C:mitochondrion"/>
    <property type="evidence" value="ECO:0007669"/>
    <property type="project" value="UniProtKB-SubCell"/>
</dbReference>
<evidence type="ECO:0000256" key="1">
    <source>
        <dbReference type="ARBA" id="ARBA00001933"/>
    </source>
</evidence>
<proteinExistence type="evidence at transcript level"/>
<evidence type="ECO:0000256" key="34">
    <source>
        <dbReference type="ARBA" id="ARBA00048560"/>
    </source>
</evidence>
<comment type="catalytic activity">
    <reaction evidence="33">
        <text>2-oxohexanoate + N(omega),N(omega)-dimethyl-L-arginine = L-2-aminohexanoate + 5-(3,3-dimethylguanidino)-2-oxopentanoate</text>
        <dbReference type="Rhea" id="RHEA:77363"/>
        <dbReference type="ChEBI" id="CHEBI:35177"/>
        <dbReference type="ChEBI" id="CHEBI:58326"/>
        <dbReference type="ChEBI" id="CHEBI:58455"/>
        <dbReference type="ChEBI" id="CHEBI:197301"/>
    </reaction>
</comment>
<evidence type="ECO:0000256" key="17">
    <source>
        <dbReference type="ARBA" id="ARBA00042669"/>
    </source>
</evidence>
<accession>A0A6A7G3V5</accession>
<evidence type="ECO:0000256" key="5">
    <source>
        <dbReference type="ARBA" id="ARBA00013049"/>
    </source>
</evidence>
<dbReference type="GO" id="GO:0047305">
    <property type="term" value="F:(R)-3-amino-2-methylpropionate-pyruvate transaminase activity"/>
    <property type="evidence" value="ECO:0007669"/>
    <property type="project" value="UniProtKB-EC"/>
</dbReference>
<name>A0A6A7G3V5_9CRUS</name>
<sequence>MSEQKLNGAISVQIPKTDFVPRKYEGPSTAEVVSLRRQYMNPGIFAYYKKPLMLVEGNGQYVYDEEGKQYLDTFAGIVTISVGHCHPKVVAAGQKQLETIMHTTTIYYNPEVALLAKELISKMPEGSGLNRVYFTNSGSEANDLAVLMSRMYTGAYDMISLRNGYHGMSEGMRGLTALKNWKFAVPQAFGVHHALNPNRYRGPFGYDDPDSAHKYANDVKDLIDHATPGKIACYIAECIQGVGGTVVLPDGYLKEVYKHVRDAGGLCIADEVQTGFGRTGTHYWGFEGHGVIPDIVVVAKGMGNGTPIAAVITREDVAMTMKTGLHFNTYGGNPVSCAIARAVLKIIDEENIQQNAYERGEQYMEGLLKLQKKYDFIGDVRGKGLMIGLEMVKDRVTKEPAVEETLQVMERCRDMGLLIGRGGLLGNVFRIKPPMCISEADVVFALDVMDRAFGEL</sequence>
<comment type="catalytic activity">
    <reaction evidence="37">
        <text>N(omega),N('omega)-dimethyl-L-arginine + glyoxylate = 5-(3,3'-dimethylguanidino)-2-oxopentanoate + glycine</text>
        <dbReference type="Rhea" id="RHEA:77315"/>
        <dbReference type="ChEBI" id="CHEBI:36655"/>
        <dbReference type="ChEBI" id="CHEBI:57305"/>
        <dbReference type="ChEBI" id="CHEBI:197308"/>
        <dbReference type="ChEBI" id="CHEBI:197310"/>
    </reaction>
</comment>
<comment type="catalytic activity">
    <reaction evidence="22">
        <text>2-oxobutanoate + L-alanine = (2S)-2-aminobutanoate + pyruvate</text>
        <dbReference type="Rhea" id="RHEA:77355"/>
        <dbReference type="ChEBI" id="CHEBI:15361"/>
        <dbReference type="ChEBI" id="CHEBI:16763"/>
        <dbReference type="ChEBI" id="CHEBI:57972"/>
        <dbReference type="ChEBI" id="CHEBI:74359"/>
        <dbReference type="EC" id="2.6.1.44"/>
    </reaction>
</comment>
<keyword evidence="10" id="KW-0496">Mitochondrion</keyword>
<dbReference type="CDD" id="cd00610">
    <property type="entry name" value="OAT_like"/>
    <property type="match status" value="1"/>
</dbReference>
<comment type="catalytic activity">
    <reaction evidence="27">
        <text>2-oxopentanoate + N(omega),N(omega)-dimethyl-L-arginine = 5-(3,3-dimethylguanidino)-2-oxopentanoate + L-2-aminopentanoate</text>
        <dbReference type="Rhea" id="RHEA:77359"/>
        <dbReference type="ChEBI" id="CHEBI:28644"/>
        <dbReference type="ChEBI" id="CHEBI:58326"/>
        <dbReference type="ChEBI" id="CHEBI:58441"/>
        <dbReference type="ChEBI" id="CHEBI:197301"/>
    </reaction>
</comment>
<comment type="catalytic activity">
    <reaction evidence="18">
        <text>N(omega),N(omega)-dimethyl-L-arginine + pyruvate = 5-(3,3-dimethylguanidino)-2-oxopentanoate + L-alanine</text>
        <dbReference type="Rhea" id="RHEA:77303"/>
        <dbReference type="ChEBI" id="CHEBI:15361"/>
        <dbReference type="ChEBI" id="CHEBI:57972"/>
        <dbReference type="ChEBI" id="CHEBI:58326"/>
        <dbReference type="ChEBI" id="CHEBI:197301"/>
    </reaction>
</comment>
<evidence type="ECO:0000256" key="39">
    <source>
        <dbReference type="RuleBase" id="RU003560"/>
    </source>
</evidence>
<evidence type="ECO:0000256" key="35">
    <source>
        <dbReference type="ARBA" id="ARBA00048760"/>
    </source>
</evidence>
<dbReference type="EC" id="2.6.1.40" evidence="12"/>
<dbReference type="EC" id="2.6.1.44" evidence="5"/>
<comment type="similarity">
    <text evidence="3 39">Belongs to the class-III pyridoxal-phosphate-dependent aminotransferase family.</text>
</comment>
<evidence type="ECO:0000256" key="15">
    <source>
        <dbReference type="ARBA" id="ARBA00041845"/>
    </source>
</evidence>
<dbReference type="PANTHER" id="PTHR45688">
    <property type="match status" value="1"/>
</dbReference>
<evidence type="ECO:0000256" key="6">
    <source>
        <dbReference type="ARBA" id="ARBA00022576"/>
    </source>
</evidence>
<dbReference type="InterPro" id="IPR015424">
    <property type="entry name" value="PyrdxlP-dep_Trfase"/>
</dbReference>
<dbReference type="FunFam" id="3.40.640.10:FF:000004">
    <property type="entry name" value="Acetylornithine aminotransferase"/>
    <property type="match status" value="1"/>
</dbReference>
<evidence type="ECO:0000256" key="3">
    <source>
        <dbReference type="ARBA" id="ARBA00008954"/>
    </source>
</evidence>
<comment type="catalytic activity">
    <reaction evidence="23">
        <text>N(omega)-methyl-L-arginine + pyruvate = 5-(3-methylguanidino)-2-oxopentanoate + L-alanine</text>
        <dbReference type="Rhea" id="RHEA:77319"/>
        <dbReference type="ChEBI" id="CHEBI:15361"/>
        <dbReference type="ChEBI" id="CHEBI:57972"/>
        <dbReference type="ChEBI" id="CHEBI:114953"/>
        <dbReference type="ChEBI" id="CHEBI:197314"/>
    </reaction>
</comment>
<comment type="function">
    <text evidence="38">Multifunctional aminotransferase with a broad substrate specificity. Catalyzes the conversion of glyoxylate to glycine using alanine as the amino donor. Catalyzes metabolism of not L- but the D-isomer of D-beta-aminoisobutyric acid to generate 2-methyl-3-oxopropanoate and alanine. Catalyzes the transfer of the amino group from beta-alanine to pyruvate to yield L-alanine and 3-oxopropanoate. Can metabolize NG-monomethyl-L-arginine (NMMA), asymmetric NG,NG-dimethyl-L-arginine (ADMA) and symmetric NG,N'G-dimethyl-L-arginine (SDMA). ADMA is a potent inhibitor of nitric-oxide (NO) synthase, and this activity provides mechanism through which the kidney regulates blood pressure.</text>
</comment>
<dbReference type="InterPro" id="IPR015421">
    <property type="entry name" value="PyrdxlP-dep_Trfase_major"/>
</dbReference>
<evidence type="ECO:0000256" key="9">
    <source>
        <dbReference type="ARBA" id="ARBA00022946"/>
    </source>
</evidence>
<dbReference type="PANTHER" id="PTHR45688:SF3">
    <property type="entry name" value="ALANINE--GLYOXYLATE AMINOTRANSFERASE 2, MITOCHONDRIAL"/>
    <property type="match status" value="1"/>
</dbReference>
<evidence type="ECO:0000256" key="29">
    <source>
        <dbReference type="ARBA" id="ARBA00044257"/>
    </source>
</evidence>
<evidence type="ECO:0000256" key="2">
    <source>
        <dbReference type="ARBA" id="ARBA00004173"/>
    </source>
</evidence>
<evidence type="ECO:0000256" key="38">
    <source>
        <dbReference type="ARBA" id="ARBA00058068"/>
    </source>
</evidence>
<comment type="catalytic activity">
    <reaction evidence="34">
        <text>N(omega),N(omega)-dimethyl-L-arginine + 2-oxobutanoate = 5-(3,3-dimethylguanidino)-2-oxopentanoate + (2S)-2-aminobutanoate</text>
        <dbReference type="Rhea" id="RHEA:77351"/>
        <dbReference type="ChEBI" id="CHEBI:16763"/>
        <dbReference type="ChEBI" id="CHEBI:58326"/>
        <dbReference type="ChEBI" id="CHEBI:74359"/>
        <dbReference type="ChEBI" id="CHEBI:197301"/>
    </reaction>
</comment>
<dbReference type="InterPro" id="IPR005814">
    <property type="entry name" value="Aminotrans_3"/>
</dbReference>
<evidence type="ECO:0000256" key="28">
    <source>
        <dbReference type="ARBA" id="ARBA00044055"/>
    </source>
</evidence>
<dbReference type="InterPro" id="IPR049704">
    <property type="entry name" value="Aminotrans_3_PPA_site"/>
</dbReference>
<evidence type="ECO:0000256" key="20">
    <source>
        <dbReference type="ARBA" id="ARBA00043726"/>
    </source>
</evidence>
<dbReference type="GO" id="GO:0019481">
    <property type="term" value="P:L-alanine catabolic process, by transamination"/>
    <property type="evidence" value="ECO:0007669"/>
    <property type="project" value="TreeGrafter"/>
</dbReference>
<evidence type="ECO:0000256" key="10">
    <source>
        <dbReference type="ARBA" id="ARBA00023128"/>
    </source>
</evidence>
<comment type="cofactor">
    <cofactor evidence="1">
        <name>pyridoxal 5'-phosphate</name>
        <dbReference type="ChEBI" id="CHEBI:597326"/>
    </cofactor>
</comment>
<dbReference type="Gene3D" id="3.40.640.10">
    <property type="entry name" value="Type I PLP-dependent aspartate aminotransferase-like (Major domain)"/>
    <property type="match status" value="1"/>
</dbReference>
<comment type="catalytic activity">
    <reaction evidence="24">
        <text>L-ornithine + pyruvate = 5-amino-2-oxopentanoate + L-alanine</text>
        <dbReference type="Rhea" id="RHEA:77327"/>
        <dbReference type="ChEBI" id="CHEBI:15361"/>
        <dbReference type="ChEBI" id="CHEBI:46911"/>
        <dbReference type="ChEBI" id="CHEBI:57972"/>
        <dbReference type="ChEBI" id="CHEBI:58802"/>
    </reaction>
</comment>
<evidence type="ECO:0000256" key="24">
    <source>
        <dbReference type="ARBA" id="ARBA00043777"/>
    </source>
</evidence>
<keyword evidence="7 40" id="KW-0808">Transferase</keyword>
<evidence type="ECO:0000256" key="31">
    <source>
        <dbReference type="ARBA" id="ARBA00047892"/>
    </source>
</evidence>
<evidence type="ECO:0000256" key="32">
    <source>
        <dbReference type="ARBA" id="ARBA00048264"/>
    </source>
</evidence>
<evidence type="ECO:0000256" key="21">
    <source>
        <dbReference type="ARBA" id="ARBA00043749"/>
    </source>
</evidence>
<dbReference type="GO" id="GO:0016223">
    <property type="term" value="F:beta-alanine:pyruvate transaminase activity"/>
    <property type="evidence" value="ECO:0007669"/>
    <property type="project" value="UniProtKB-EC"/>
</dbReference>
<comment type="catalytic activity">
    <reaction evidence="25">
        <text>N(omega),N('omega)-dimethyl-L-arginine + pyruvate = 5-(3,3'-dimethylguanidino)-2-oxopentanoate + L-alanine</text>
        <dbReference type="Rhea" id="RHEA:77307"/>
        <dbReference type="ChEBI" id="CHEBI:15361"/>
        <dbReference type="ChEBI" id="CHEBI:57972"/>
        <dbReference type="ChEBI" id="CHEBI:197308"/>
        <dbReference type="ChEBI" id="CHEBI:197310"/>
    </reaction>
</comment>
<dbReference type="EC" id="2.6.1.18" evidence="28"/>
<keyword evidence="9" id="KW-0809">Transit peptide</keyword>
<dbReference type="GO" id="GO:0009436">
    <property type="term" value="P:glyoxylate catabolic process"/>
    <property type="evidence" value="ECO:0007669"/>
    <property type="project" value="TreeGrafter"/>
</dbReference>
<evidence type="ECO:0000256" key="12">
    <source>
        <dbReference type="ARBA" id="ARBA00039130"/>
    </source>
</evidence>
<dbReference type="InterPro" id="IPR015422">
    <property type="entry name" value="PyrdxlP-dep_Trfase_small"/>
</dbReference>
<evidence type="ECO:0000256" key="13">
    <source>
        <dbReference type="ARBA" id="ARBA00039862"/>
    </source>
</evidence>
<evidence type="ECO:0000256" key="18">
    <source>
        <dbReference type="ARBA" id="ARBA00043669"/>
    </source>
</evidence>
<evidence type="ECO:0000256" key="11">
    <source>
        <dbReference type="ARBA" id="ARBA00033660"/>
    </source>
</evidence>
<comment type="catalytic activity">
    <reaction evidence="20">
        <text>(R)-3-amino-2-methylpropanoate + pyruvate = 2-methyl-3-oxopropanoate + L-alanine</text>
        <dbReference type="Rhea" id="RHEA:18393"/>
        <dbReference type="ChEBI" id="CHEBI:15361"/>
        <dbReference type="ChEBI" id="CHEBI:57700"/>
        <dbReference type="ChEBI" id="CHEBI:57731"/>
        <dbReference type="ChEBI" id="CHEBI:57972"/>
        <dbReference type="EC" id="2.6.1.40"/>
    </reaction>
    <physiologicalReaction direction="left-to-right" evidence="20">
        <dbReference type="Rhea" id="RHEA:18394"/>
    </physiologicalReaction>
</comment>
<evidence type="ECO:0000256" key="26">
    <source>
        <dbReference type="ARBA" id="ARBA00043825"/>
    </source>
</evidence>
<comment type="catalytic activity">
    <reaction evidence="32">
        <text>L-ornithine + glyoxylate = 5-amino-2-oxopentanoate + glycine</text>
        <dbReference type="Rhea" id="RHEA:77331"/>
        <dbReference type="ChEBI" id="CHEBI:36655"/>
        <dbReference type="ChEBI" id="CHEBI:46911"/>
        <dbReference type="ChEBI" id="CHEBI:57305"/>
        <dbReference type="ChEBI" id="CHEBI:58802"/>
    </reaction>
</comment>
<evidence type="ECO:0000256" key="7">
    <source>
        <dbReference type="ARBA" id="ARBA00022679"/>
    </source>
</evidence>